<accession>A0A0A9F2H4</accession>
<evidence type="ECO:0000313" key="1">
    <source>
        <dbReference type="EMBL" id="JAE02493.1"/>
    </source>
</evidence>
<reference evidence="1" key="1">
    <citation type="submission" date="2014-09" db="EMBL/GenBank/DDBJ databases">
        <authorList>
            <person name="Magalhaes I.L.F."/>
            <person name="Oliveira U."/>
            <person name="Santos F.R."/>
            <person name="Vidigal T.H.D.A."/>
            <person name="Brescovit A.D."/>
            <person name="Santos A.J."/>
        </authorList>
    </citation>
    <scope>NUCLEOTIDE SEQUENCE</scope>
    <source>
        <tissue evidence="1">Shoot tissue taken approximately 20 cm above the soil surface</tissue>
    </source>
</reference>
<name>A0A0A9F2H4_ARUDO</name>
<dbReference type="EMBL" id="GBRH01195403">
    <property type="protein sequence ID" value="JAE02493.1"/>
    <property type="molecule type" value="Transcribed_RNA"/>
</dbReference>
<proteinExistence type="predicted"/>
<sequence>MEVHTNRLFQGASKKIHQTHFLSHLPPTHLSIRASIIYELLNGEDFMHIPADNKT</sequence>
<protein>
    <submittedName>
        <fullName evidence="1">Uncharacterized protein</fullName>
    </submittedName>
</protein>
<dbReference type="AlphaFoldDB" id="A0A0A9F2H4"/>
<reference evidence="1" key="2">
    <citation type="journal article" date="2015" name="Data Brief">
        <title>Shoot transcriptome of the giant reed, Arundo donax.</title>
        <authorList>
            <person name="Barrero R.A."/>
            <person name="Guerrero F.D."/>
            <person name="Moolhuijzen P."/>
            <person name="Goolsby J.A."/>
            <person name="Tidwell J."/>
            <person name="Bellgard S.E."/>
            <person name="Bellgard M.I."/>
        </authorList>
    </citation>
    <scope>NUCLEOTIDE SEQUENCE</scope>
    <source>
        <tissue evidence="1">Shoot tissue taken approximately 20 cm above the soil surface</tissue>
    </source>
</reference>
<organism evidence="1">
    <name type="scientific">Arundo donax</name>
    <name type="common">Giant reed</name>
    <name type="synonym">Donax arundinaceus</name>
    <dbReference type="NCBI Taxonomy" id="35708"/>
    <lineage>
        <taxon>Eukaryota</taxon>
        <taxon>Viridiplantae</taxon>
        <taxon>Streptophyta</taxon>
        <taxon>Embryophyta</taxon>
        <taxon>Tracheophyta</taxon>
        <taxon>Spermatophyta</taxon>
        <taxon>Magnoliopsida</taxon>
        <taxon>Liliopsida</taxon>
        <taxon>Poales</taxon>
        <taxon>Poaceae</taxon>
        <taxon>PACMAD clade</taxon>
        <taxon>Arundinoideae</taxon>
        <taxon>Arundineae</taxon>
        <taxon>Arundo</taxon>
    </lineage>
</organism>